<comment type="caution">
    <text evidence="1">The sequence shown here is derived from an EMBL/GenBank/DDBJ whole genome shotgun (WGS) entry which is preliminary data.</text>
</comment>
<keyword evidence="2" id="KW-1185">Reference proteome</keyword>
<organism evidence="1 2">
    <name type="scientific">Zarea fungicola</name>
    <dbReference type="NCBI Taxonomy" id="93591"/>
    <lineage>
        <taxon>Eukaryota</taxon>
        <taxon>Fungi</taxon>
        <taxon>Dikarya</taxon>
        <taxon>Ascomycota</taxon>
        <taxon>Pezizomycotina</taxon>
        <taxon>Sordariomycetes</taxon>
        <taxon>Hypocreomycetidae</taxon>
        <taxon>Hypocreales</taxon>
        <taxon>Cordycipitaceae</taxon>
        <taxon>Zarea</taxon>
    </lineage>
</organism>
<evidence type="ECO:0000313" key="1">
    <source>
        <dbReference type="EMBL" id="KAJ2965758.1"/>
    </source>
</evidence>
<proteinExistence type="predicted"/>
<protein>
    <submittedName>
        <fullName evidence="1">Uncharacterized protein</fullName>
    </submittedName>
</protein>
<sequence length="190" mass="20690">MRILSLLASLPLLAIAQVILPDNAIQGMALHVQDETGNMTYIHESEFEKYNISLVTGGGDGTNSTNSTSLETRGSGDYMVCDTPVIDIEDLRTGLILLTDQLGCDTLIQLQGGAPFKFVALTLYYGSTVVYICNYLEALLHFTGPTLFQHVTEAFSHCGQTNTAAWYHGANLDLSWGYTNAANEFCGPRQ</sequence>
<evidence type="ECO:0000313" key="2">
    <source>
        <dbReference type="Proteomes" id="UP001143910"/>
    </source>
</evidence>
<dbReference type="Proteomes" id="UP001143910">
    <property type="component" value="Unassembled WGS sequence"/>
</dbReference>
<dbReference type="EMBL" id="JANJQO010002864">
    <property type="protein sequence ID" value="KAJ2965758.1"/>
    <property type="molecule type" value="Genomic_DNA"/>
</dbReference>
<reference evidence="1" key="1">
    <citation type="submission" date="2022-08" db="EMBL/GenBank/DDBJ databases">
        <title>Genome Sequence of Lecanicillium fungicola.</title>
        <authorList>
            <person name="Buettner E."/>
        </authorList>
    </citation>
    <scope>NUCLEOTIDE SEQUENCE</scope>
    <source>
        <strain evidence="1">Babe33</strain>
    </source>
</reference>
<accession>A0ACC1MGA0</accession>
<name>A0ACC1MGA0_9HYPO</name>
<gene>
    <name evidence="1" type="ORF">NQ176_g10463</name>
</gene>